<reference evidence="2" key="1">
    <citation type="submission" date="2019-02" db="EMBL/GenBank/DDBJ databases">
        <authorList>
            <person name="Gruber-Vodicka R. H."/>
            <person name="Seah K. B. B."/>
        </authorList>
    </citation>
    <scope>NUCLEOTIDE SEQUENCE</scope>
    <source>
        <strain evidence="2">BECK_BY2</strain>
        <strain evidence="1">BECK_BY3</strain>
    </source>
</reference>
<gene>
    <name evidence="2" type="ORF">BECKTUN1418E_GA0071001_106113</name>
    <name evidence="1" type="ORF">BECKTUN1418F_GA0071002_106313</name>
</gene>
<sequence>MASGYTSHGRNIAVSHIINETQEQRVHVAGRLIGAGILPVSDAIREMLLAIVNANEKASHRIARLKAYHKEHVEKTGESYYPHDIFKRLIEESLFDIIRGHATY</sequence>
<name>A0A451A4X3_9GAMM</name>
<evidence type="ECO:0000313" key="2">
    <source>
        <dbReference type="EMBL" id="VFK61078.1"/>
    </source>
</evidence>
<protein>
    <submittedName>
        <fullName evidence="2">Uncharacterized protein</fullName>
    </submittedName>
</protein>
<dbReference type="EMBL" id="CAADFY010000063">
    <property type="protein sequence ID" value="VFK55120.1"/>
    <property type="molecule type" value="Genomic_DNA"/>
</dbReference>
<accession>A0A451A4X3</accession>
<dbReference type="AlphaFoldDB" id="A0A451A4X3"/>
<dbReference type="EMBL" id="CAADFV010000061">
    <property type="protein sequence ID" value="VFK61078.1"/>
    <property type="molecule type" value="Genomic_DNA"/>
</dbReference>
<proteinExistence type="predicted"/>
<organism evidence="2">
    <name type="scientific">Candidatus Kentrum sp. TUN</name>
    <dbReference type="NCBI Taxonomy" id="2126343"/>
    <lineage>
        <taxon>Bacteria</taxon>
        <taxon>Pseudomonadati</taxon>
        <taxon>Pseudomonadota</taxon>
        <taxon>Gammaproteobacteria</taxon>
        <taxon>Candidatus Kentrum</taxon>
    </lineage>
</organism>
<evidence type="ECO:0000313" key="1">
    <source>
        <dbReference type="EMBL" id="VFK55120.1"/>
    </source>
</evidence>